<evidence type="ECO:0000259" key="2">
    <source>
        <dbReference type="Pfam" id="PF22740"/>
    </source>
</evidence>
<dbReference type="Pfam" id="PF01636">
    <property type="entry name" value="APH"/>
    <property type="match status" value="1"/>
</dbReference>
<gene>
    <name evidence="3" type="ORF">C5O25_05060</name>
</gene>
<evidence type="ECO:0000259" key="1">
    <source>
        <dbReference type="Pfam" id="PF01636"/>
    </source>
</evidence>
<dbReference type="InterPro" id="IPR002575">
    <property type="entry name" value="Aminoglycoside_PTrfase"/>
</dbReference>
<evidence type="ECO:0000313" key="4">
    <source>
        <dbReference type="Proteomes" id="UP000244925"/>
    </source>
</evidence>
<dbReference type="InterPro" id="IPR053931">
    <property type="entry name" value="RapZ_C"/>
</dbReference>
<proteinExistence type="predicted"/>
<dbReference type="GeneID" id="93425007"/>
<evidence type="ECO:0000313" key="3">
    <source>
        <dbReference type="EMBL" id="PWB08207.1"/>
    </source>
</evidence>
<dbReference type="EMBL" id="PUBV01000007">
    <property type="protein sequence ID" value="PWB08207.1"/>
    <property type="molecule type" value="Genomic_DNA"/>
</dbReference>
<dbReference type="Gene3D" id="3.30.200.20">
    <property type="entry name" value="Phosphorylase Kinase, domain 1"/>
    <property type="match status" value="1"/>
</dbReference>
<name>A0A2V1IXQ1_9BACT</name>
<accession>A0A2V1IXQ1</accession>
<dbReference type="InterPro" id="IPR011009">
    <property type="entry name" value="Kinase-like_dom_sf"/>
</dbReference>
<dbReference type="RefSeq" id="WP_107035644.1">
    <property type="nucleotide sequence ID" value="NZ_CAONGC010000014.1"/>
</dbReference>
<protein>
    <submittedName>
        <fullName evidence="3">Phosphotransferase</fullName>
    </submittedName>
</protein>
<organism evidence="3 4">
    <name type="scientific">Paramuribaculum intestinale</name>
    <dbReference type="NCBI Taxonomy" id="2094151"/>
    <lineage>
        <taxon>Bacteria</taxon>
        <taxon>Pseudomonadati</taxon>
        <taxon>Bacteroidota</taxon>
        <taxon>Bacteroidia</taxon>
        <taxon>Bacteroidales</taxon>
        <taxon>Muribaculaceae</taxon>
        <taxon>Paramuribaculum</taxon>
    </lineage>
</organism>
<sequence length="481" mass="52736">MEKLKQLYAAAFGSEPTEVSQLPGAGSNRRYFRLSGAGGCLAGTLGCDAAENRAFISLAGALSKIGVSVPEVVAVSDDSMAYLQTWAEGTSLYDYLGRCRHSGVYDDEAMEVLRSVMRDLAVIHSAPDGSIDYSVTVPVAEFSEDVVMWDLNHFKYCFLKVTGTGFDEAALERDLRALAAQTAVAPGDGFMYRDFQSRNIMVSPSLGRVYIDFQGGYRGPAAYDVVAFLWQSRARYPEAVREVLLKVYCEARGFDDAGTSAFRARLPLFRLLRTLQTLGTYGLRGLVERKQMFADSIPSAIEQLRSLPQEVTGRFPELSRIISSLPDAASGSGGSNGEPLTVTVGSFSYKRGLPADPSGNGGGFVFDCRAVHNPGRYDRFKSLTGRDREVVEFLEREPEASAFIGHAEALVDASVGRYVERGFTSLSVWFGCTGGQHRSVYFAELMARHLKEAYPMIVIRLIHREQAIDCCFNESQKSVCV</sequence>
<dbReference type="SUPFAM" id="SSF56112">
    <property type="entry name" value="Protein kinase-like (PK-like)"/>
    <property type="match status" value="1"/>
</dbReference>
<dbReference type="GO" id="GO:0016740">
    <property type="term" value="F:transferase activity"/>
    <property type="evidence" value="ECO:0007669"/>
    <property type="project" value="UniProtKB-KW"/>
</dbReference>
<dbReference type="Pfam" id="PF22740">
    <property type="entry name" value="PapZ_C"/>
    <property type="match status" value="1"/>
</dbReference>
<keyword evidence="3" id="KW-0808">Transferase</keyword>
<feature type="domain" description="Aminoglycoside phosphotransferase" evidence="1">
    <location>
        <begin position="19"/>
        <end position="252"/>
    </location>
</feature>
<dbReference type="GO" id="GO:0005524">
    <property type="term" value="F:ATP binding"/>
    <property type="evidence" value="ECO:0007669"/>
    <property type="project" value="InterPro"/>
</dbReference>
<comment type="caution">
    <text evidence="3">The sequence shown here is derived from an EMBL/GenBank/DDBJ whole genome shotgun (WGS) entry which is preliminary data.</text>
</comment>
<dbReference type="PANTHER" id="PTHR30448:SF0">
    <property type="entry name" value="RNASE ADAPTER PROTEIN RAPZ"/>
    <property type="match status" value="1"/>
</dbReference>
<feature type="domain" description="RapZ C-terminal" evidence="2">
    <location>
        <begin position="341"/>
        <end position="465"/>
    </location>
</feature>
<dbReference type="Proteomes" id="UP000244925">
    <property type="component" value="Unassembled WGS sequence"/>
</dbReference>
<dbReference type="Gene3D" id="3.90.1200.10">
    <property type="match status" value="1"/>
</dbReference>
<dbReference type="InterPro" id="IPR005337">
    <property type="entry name" value="RapZ-like"/>
</dbReference>
<keyword evidence="4" id="KW-1185">Reference proteome</keyword>
<dbReference type="PANTHER" id="PTHR30448">
    <property type="entry name" value="RNASE ADAPTER PROTEIN RAPZ"/>
    <property type="match status" value="1"/>
</dbReference>
<reference evidence="4" key="1">
    <citation type="submission" date="2018-02" db="EMBL/GenBank/DDBJ databases">
        <authorList>
            <person name="Clavel T."/>
            <person name="Strowig T."/>
        </authorList>
    </citation>
    <scope>NUCLEOTIDE SEQUENCE [LARGE SCALE GENOMIC DNA]</scope>
    <source>
        <strain evidence="4">DSM 100764</strain>
    </source>
</reference>
<dbReference type="AlphaFoldDB" id="A0A2V1IXQ1"/>